<keyword evidence="4" id="KW-0732">Signal</keyword>
<evidence type="ECO:0000313" key="5">
    <source>
        <dbReference type="EMBL" id="AAL31065.1"/>
    </source>
</evidence>
<keyword evidence="3" id="KW-0964">Secreted</keyword>
<dbReference type="EMBL" id="AC090120">
    <property type="protein sequence ID" value="AAL31065.1"/>
    <property type="molecule type" value="Genomic_DNA"/>
</dbReference>
<proteinExistence type="inferred from homology"/>
<accession>Q8W5J6</accession>
<reference evidence="6" key="2">
    <citation type="journal article" date="2008" name="Nucleic Acids Res.">
        <title>The rice annotation project database (RAP-DB): 2008 update.</title>
        <authorList>
            <consortium name="The rice annotation project (RAP)"/>
        </authorList>
    </citation>
    <scope>GENOME REANNOTATION</scope>
    <source>
        <strain evidence="6">cv. Nipponbare</strain>
    </source>
</reference>
<dbReference type="InterPro" id="IPR036908">
    <property type="entry name" value="RlpA-like_sf"/>
</dbReference>
<evidence type="ECO:0000256" key="2">
    <source>
        <dbReference type="ARBA" id="ARBA00005592"/>
    </source>
</evidence>
<name>Q8W5J6_ORYSJ</name>
<dbReference type="GO" id="GO:0005576">
    <property type="term" value="C:extracellular region"/>
    <property type="evidence" value="ECO:0007669"/>
    <property type="project" value="UniProtKB-SubCell"/>
</dbReference>
<reference evidence="6" key="1">
    <citation type="journal article" date="2005" name="Nature">
        <title>The map-based sequence of the rice genome.</title>
        <authorList>
            <consortium name="International rice genome sequencing project (IRGSP)"/>
            <person name="Matsumoto T."/>
            <person name="Wu J."/>
            <person name="Kanamori H."/>
            <person name="Katayose Y."/>
            <person name="Fujisawa M."/>
            <person name="Namiki N."/>
            <person name="Mizuno H."/>
            <person name="Yamamoto K."/>
            <person name="Antonio B.A."/>
            <person name="Baba T."/>
            <person name="Sakata K."/>
            <person name="Nagamura Y."/>
            <person name="Aoki H."/>
            <person name="Arikawa K."/>
            <person name="Arita K."/>
            <person name="Bito T."/>
            <person name="Chiden Y."/>
            <person name="Fujitsuka N."/>
            <person name="Fukunaka R."/>
            <person name="Hamada M."/>
            <person name="Harada C."/>
            <person name="Hayashi A."/>
            <person name="Hijishita S."/>
            <person name="Honda M."/>
            <person name="Hosokawa S."/>
            <person name="Ichikawa Y."/>
            <person name="Idonuma A."/>
            <person name="Iijima M."/>
            <person name="Ikeda M."/>
            <person name="Ikeno M."/>
            <person name="Ito K."/>
            <person name="Ito S."/>
            <person name="Ito T."/>
            <person name="Ito Y."/>
            <person name="Ito Y."/>
            <person name="Iwabuchi A."/>
            <person name="Kamiya K."/>
            <person name="Karasawa W."/>
            <person name="Kurita K."/>
            <person name="Katagiri S."/>
            <person name="Kikuta A."/>
            <person name="Kobayashi H."/>
            <person name="Kobayashi N."/>
            <person name="Machita K."/>
            <person name="Maehara T."/>
            <person name="Masukawa M."/>
            <person name="Mizubayashi T."/>
            <person name="Mukai Y."/>
            <person name="Nagasaki H."/>
            <person name="Nagata Y."/>
            <person name="Naito S."/>
            <person name="Nakashima M."/>
            <person name="Nakama Y."/>
            <person name="Nakamichi Y."/>
            <person name="Nakamura M."/>
            <person name="Meguro A."/>
            <person name="Negishi M."/>
            <person name="Ohta I."/>
            <person name="Ohta T."/>
            <person name="Okamoto M."/>
            <person name="Ono N."/>
            <person name="Saji S."/>
            <person name="Sakaguchi M."/>
            <person name="Sakai K."/>
            <person name="Shibata M."/>
            <person name="Shimokawa T."/>
            <person name="Song J."/>
            <person name="Takazaki Y."/>
            <person name="Terasawa K."/>
            <person name="Tsugane M."/>
            <person name="Tsuji K."/>
            <person name="Ueda S."/>
            <person name="Waki K."/>
            <person name="Yamagata H."/>
            <person name="Yamamoto M."/>
            <person name="Yamamoto S."/>
            <person name="Yamane H."/>
            <person name="Yoshiki S."/>
            <person name="Yoshihara R."/>
            <person name="Yukawa K."/>
            <person name="Zhong H."/>
            <person name="Yano M."/>
            <person name="Yuan Q."/>
            <person name="Ouyang S."/>
            <person name="Liu J."/>
            <person name="Jones K.M."/>
            <person name="Gansberger K."/>
            <person name="Moffat K."/>
            <person name="Hill J."/>
            <person name="Bera J."/>
            <person name="Fadrosh D."/>
            <person name="Jin S."/>
            <person name="Johri S."/>
            <person name="Kim M."/>
            <person name="Overton L."/>
            <person name="Reardon M."/>
            <person name="Tsitrin T."/>
            <person name="Vuong H."/>
            <person name="Weaver B."/>
            <person name="Ciecko A."/>
            <person name="Tallon L."/>
            <person name="Jackson J."/>
            <person name="Pai G."/>
            <person name="Aken S.V."/>
            <person name="Utterback T."/>
            <person name="Reidmuller S."/>
            <person name="Feldblyum T."/>
            <person name="Hsiao J."/>
            <person name="Zismann V."/>
            <person name="Iobst S."/>
            <person name="de Vazeille A.R."/>
            <person name="Buell C.R."/>
            <person name="Ying K."/>
            <person name="Li Y."/>
            <person name="Lu T."/>
            <person name="Huang Y."/>
            <person name="Zhao Q."/>
            <person name="Feng Q."/>
            <person name="Zhang L."/>
            <person name="Zhu J."/>
            <person name="Weng Q."/>
            <person name="Mu J."/>
            <person name="Lu Y."/>
            <person name="Fan D."/>
            <person name="Liu Y."/>
            <person name="Guan J."/>
            <person name="Zhang Y."/>
            <person name="Yu S."/>
            <person name="Liu X."/>
            <person name="Zhang Y."/>
            <person name="Hong G."/>
            <person name="Han B."/>
            <person name="Choisne N."/>
            <person name="Demange N."/>
            <person name="Orjeda G."/>
            <person name="Samain S."/>
            <person name="Cattolico L."/>
            <person name="Pelletier E."/>
            <person name="Couloux A."/>
            <person name="Segurens B."/>
            <person name="Wincker P."/>
            <person name="D'Hont A."/>
            <person name="Scarpelli C."/>
            <person name="Weissenbach J."/>
            <person name="Salanoubat M."/>
            <person name="Quetier F."/>
            <person name="Yu Y."/>
            <person name="Kim H.R."/>
            <person name="Rambo T."/>
            <person name="Currie J."/>
            <person name="Collura K."/>
            <person name="Luo M."/>
            <person name="Yang T."/>
            <person name="Ammiraju J.S.S."/>
            <person name="Engler F."/>
            <person name="Soderlund C."/>
            <person name="Wing R.A."/>
            <person name="Palmer L.E."/>
            <person name="de la Bastide M."/>
            <person name="Spiegel L."/>
            <person name="Nascimento L."/>
            <person name="Zutavern T."/>
            <person name="O'Shaughnessy A."/>
            <person name="Dike S."/>
            <person name="Dedhia N."/>
            <person name="Preston R."/>
            <person name="Balija V."/>
            <person name="McCombie W.R."/>
            <person name="Chow T."/>
            <person name="Chen H."/>
            <person name="Chung M."/>
            <person name="Chen C."/>
            <person name="Shaw J."/>
            <person name="Wu H."/>
            <person name="Hsiao K."/>
            <person name="Chao Y."/>
            <person name="Chu M."/>
            <person name="Cheng C."/>
            <person name="Hour A."/>
            <person name="Lee P."/>
            <person name="Lin S."/>
            <person name="Lin Y."/>
            <person name="Liou J."/>
            <person name="Liu S."/>
            <person name="Hsing Y."/>
            <person name="Raghuvanshi S."/>
            <person name="Mohanty A."/>
            <person name="Bharti A.K."/>
            <person name="Gaur A."/>
            <person name="Gupta V."/>
            <person name="Kumar D."/>
            <person name="Ravi V."/>
            <person name="Vij S."/>
            <person name="Kapur A."/>
            <person name="Khurana P."/>
            <person name="Khurana P."/>
            <person name="Khurana J.P."/>
            <person name="Tyagi A.K."/>
            <person name="Gaikwad K."/>
            <person name="Singh A."/>
            <person name="Dalal V."/>
            <person name="Srivastava S."/>
            <person name="Dixit A."/>
            <person name="Pal A.K."/>
            <person name="Ghazi I.A."/>
            <person name="Yadav M."/>
            <person name="Pandit A."/>
            <person name="Bhargava A."/>
            <person name="Sureshbabu K."/>
            <person name="Batra K."/>
            <person name="Sharma T.R."/>
            <person name="Mohapatra T."/>
            <person name="Singh N.K."/>
            <person name="Messing J."/>
            <person name="Nelson A.B."/>
            <person name="Fuks G."/>
            <person name="Kavchok S."/>
            <person name="Keizer G."/>
            <person name="Linton E."/>
            <person name="Llaca V."/>
            <person name="Song R."/>
            <person name="Tanyolac B."/>
            <person name="Young S."/>
            <person name="Ho-Il K."/>
            <person name="Hahn J.H."/>
            <person name="Sangsakoo G."/>
            <person name="Vanavichit A."/>
            <person name="de Mattos Luiz.A.T."/>
            <person name="Zimmer P.D."/>
            <person name="Malone G."/>
            <person name="Dellagostin O."/>
            <person name="de Oliveira A.C."/>
            <person name="Bevan M."/>
            <person name="Bancroft I."/>
            <person name="Minx P."/>
            <person name="Cordum H."/>
            <person name="Wilson R."/>
            <person name="Cheng Z."/>
            <person name="Jin W."/>
            <person name="Jiang J."/>
            <person name="Leong S.A."/>
            <person name="Iwama H."/>
            <person name="Gojobori T."/>
            <person name="Itoh T."/>
            <person name="Niimura Y."/>
            <person name="Fujii Y."/>
            <person name="Habara T."/>
            <person name="Sakai H."/>
            <person name="Sato Y."/>
            <person name="Wilson G."/>
            <person name="Kumar K."/>
            <person name="McCouch S."/>
            <person name="Juretic N."/>
            <person name="Hoen D."/>
            <person name="Wright S."/>
            <person name="Bruskiewich R."/>
            <person name="Bureau T."/>
            <person name="Miyao A."/>
            <person name="Hirochika H."/>
            <person name="Nishikawa T."/>
            <person name="Kadowaki K."/>
            <person name="Sugiura M."/>
            <person name="Burr B."/>
            <person name="Sasaki T."/>
        </authorList>
    </citation>
    <scope>NUCLEOTIDE SEQUENCE [LARGE SCALE GENOMIC DNA]</scope>
    <source>
        <strain evidence="6">cv. Nipponbare</strain>
    </source>
</reference>
<dbReference type="AlphaFoldDB" id="Q8W5J6"/>
<protein>
    <submittedName>
        <fullName evidence="5">Uncharacterized protein</fullName>
    </submittedName>
</protein>
<evidence type="ECO:0000256" key="3">
    <source>
        <dbReference type="ARBA" id="ARBA00022525"/>
    </source>
</evidence>
<dbReference type="Gene3D" id="2.40.40.10">
    <property type="entry name" value="RlpA-like domain"/>
    <property type="match status" value="1"/>
</dbReference>
<dbReference type="Pfam" id="PF24300">
    <property type="entry name" value="KWL1"/>
    <property type="match status" value="1"/>
</dbReference>
<organism evidence="5 6">
    <name type="scientific">Oryza sativa subsp. japonica</name>
    <name type="common">Rice</name>
    <dbReference type="NCBI Taxonomy" id="39947"/>
    <lineage>
        <taxon>Eukaryota</taxon>
        <taxon>Viridiplantae</taxon>
        <taxon>Streptophyta</taxon>
        <taxon>Embryophyta</taxon>
        <taxon>Tracheophyta</taxon>
        <taxon>Spermatophyta</taxon>
        <taxon>Magnoliopsida</taxon>
        <taxon>Liliopsida</taxon>
        <taxon>Poales</taxon>
        <taxon>Poaceae</taxon>
        <taxon>BOP clade</taxon>
        <taxon>Oryzoideae</taxon>
        <taxon>Oryzeae</taxon>
        <taxon>Oryzinae</taxon>
        <taxon>Oryza</taxon>
        <taxon>Oryza sativa</taxon>
    </lineage>
</organism>
<gene>
    <name evidence="5" type="primary">OSJNBb0049A16.8</name>
</gene>
<dbReference type="SUPFAM" id="SSF50685">
    <property type="entry name" value="Barwin-like endoglucanases"/>
    <property type="match status" value="1"/>
</dbReference>
<evidence type="ECO:0000313" key="6">
    <source>
        <dbReference type="Proteomes" id="UP000000763"/>
    </source>
</evidence>
<comment type="similarity">
    <text evidence="2">Belongs to the kiwellin family.</text>
</comment>
<sequence length="61" mass="6605">MEAEDGKSRKKTKLVRITGGGGAVEATVVDECDSRRGCKDDVVDSSPAVWRAMGRVYYAIL</sequence>
<evidence type="ECO:0000256" key="1">
    <source>
        <dbReference type="ARBA" id="ARBA00004613"/>
    </source>
</evidence>
<comment type="subcellular location">
    <subcellularLocation>
        <location evidence="1">Secreted</location>
    </subcellularLocation>
</comment>
<dbReference type="InterPro" id="IPR039271">
    <property type="entry name" value="Kiwellin-like"/>
</dbReference>
<dbReference type="Proteomes" id="UP000000763">
    <property type="component" value="Chromosome 10"/>
</dbReference>
<evidence type="ECO:0000256" key="4">
    <source>
        <dbReference type="ARBA" id="ARBA00022729"/>
    </source>
</evidence>